<name>A0A834WV90_9FABA</name>
<reference evidence="2" key="1">
    <citation type="submission" date="2020-09" db="EMBL/GenBank/DDBJ databases">
        <title>Genome-Enabled Discovery of Anthraquinone Biosynthesis in Senna tora.</title>
        <authorList>
            <person name="Kang S.-H."/>
            <person name="Pandey R.P."/>
            <person name="Lee C.-M."/>
            <person name="Sim J.-S."/>
            <person name="Jeong J.-T."/>
            <person name="Choi B.-S."/>
            <person name="Jung M."/>
            <person name="Ginzburg D."/>
            <person name="Zhao K."/>
            <person name="Won S.Y."/>
            <person name="Oh T.-J."/>
            <person name="Yu Y."/>
            <person name="Kim N.-H."/>
            <person name="Lee O.R."/>
            <person name="Lee T.-H."/>
            <person name="Bashyal P."/>
            <person name="Kim T.-S."/>
            <person name="Lee W.-H."/>
            <person name="Kawkins C."/>
            <person name="Kim C.-K."/>
            <person name="Kim J.S."/>
            <person name="Ahn B.O."/>
            <person name="Rhee S.Y."/>
            <person name="Sohng J.K."/>
        </authorList>
    </citation>
    <scope>NUCLEOTIDE SEQUENCE</scope>
    <source>
        <tissue evidence="2">Leaf</tissue>
    </source>
</reference>
<dbReference type="InterPro" id="IPR044730">
    <property type="entry name" value="RNase_H-like_dom_plant"/>
</dbReference>
<dbReference type="GO" id="GO:0004523">
    <property type="term" value="F:RNA-DNA hybrid ribonuclease activity"/>
    <property type="evidence" value="ECO:0007669"/>
    <property type="project" value="InterPro"/>
</dbReference>
<organism evidence="2 3">
    <name type="scientific">Senna tora</name>
    <dbReference type="NCBI Taxonomy" id="362788"/>
    <lineage>
        <taxon>Eukaryota</taxon>
        <taxon>Viridiplantae</taxon>
        <taxon>Streptophyta</taxon>
        <taxon>Embryophyta</taxon>
        <taxon>Tracheophyta</taxon>
        <taxon>Spermatophyta</taxon>
        <taxon>Magnoliopsida</taxon>
        <taxon>eudicotyledons</taxon>
        <taxon>Gunneridae</taxon>
        <taxon>Pentapetalae</taxon>
        <taxon>rosids</taxon>
        <taxon>fabids</taxon>
        <taxon>Fabales</taxon>
        <taxon>Fabaceae</taxon>
        <taxon>Caesalpinioideae</taxon>
        <taxon>Cassia clade</taxon>
        <taxon>Senna</taxon>
    </lineage>
</organism>
<sequence>MELAIPFELPNHIPQCVQATPCCKNLNFRDSTSWKSQTDGYFELKNAYKLALAEGPISAGGILRDNVGIWIHGFPQFQGQGTSLRAEVWAIALGIKLARNLDCEKLEIESLLQDFLEFRIKHVHREGNFCADKLAKQAALDSHFSLLSCNS</sequence>
<dbReference type="InterPro" id="IPR036397">
    <property type="entry name" value="RNaseH_sf"/>
</dbReference>
<dbReference type="InterPro" id="IPR053151">
    <property type="entry name" value="RNase_H-like"/>
</dbReference>
<dbReference type="PANTHER" id="PTHR47723">
    <property type="entry name" value="OS05G0353850 PROTEIN"/>
    <property type="match status" value="1"/>
</dbReference>
<proteinExistence type="predicted"/>
<accession>A0A834WV90</accession>
<dbReference type="PANTHER" id="PTHR47723:SF19">
    <property type="entry name" value="POLYNUCLEOTIDYL TRANSFERASE, RIBONUCLEASE H-LIKE SUPERFAMILY PROTEIN"/>
    <property type="match status" value="1"/>
</dbReference>
<evidence type="ECO:0000313" key="3">
    <source>
        <dbReference type="Proteomes" id="UP000634136"/>
    </source>
</evidence>
<dbReference type="SUPFAM" id="SSF53098">
    <property type="entry name" value="Ribonuclease H-like"/>
    <property type="match status" value="1"/>
</dbReference>
<gene>
    <name evidence="2" type="ORF">G2W53_015382</name>
</gene>
<comment type="caution">
    <text evidence="2">The sequence shown here is derived from an EMBL/GenBank/DDBJ whole genome shotgun (WGS) entry which is preliminary data.</text>
</comment>
<dbReference type="Proteomes" id="UP000634136">
    <property type="component" value="Unassembled WGS sequence"/>
</dbReference>
<evidence type="ECO:0000313" key="2">
    <source>
        <dbReference type="EMBL" id="KAF7833049.1"/>
    </source>
</evidence>
<keyword evidence="3" id="KW-1185">Reference proteome</keyword>
<dbReference type="Pfam" id="PF13456">
    <property type="entry name" value="RVT_3"/>
    <property type="match status" value="1"/>
</dbReference>
<dbReference type="EMBL" id="JAAIUW010000005">
    <property type="protein sequence ID" value="KAF7833049.1"/>
    <property type="molecule type" value="Genomic_DNA"/>
</dbReference>
<dbReference type="InterPro" id="IPR012337">
    <property type="entry name" value="RNaseH-like_sf"/>
</dbReference>
<protein>
    <submittedName>
        <fullName evidence="2">Putative ribonuclease H-like domain-containing protein</fullName>
    </submittedName>
</protein>
<dbReference type="GO" id="GO:0003676">
    <property type="term" value="F:nucleic acid binding"/>
    <property type="evidence" value="ECO:0007669"/>
    <property type="project" value="InterPro"/>
</dbReference>
<dbReference type="AlphaFoldDB" id="A0A834WV90"/>
<dbReference type="Gene3D" id="3.30.420.10">
    <property type="entry name" value="Ribonuclease H-like superfamily/Ribonuclease H"/>
    <property type="match status" value="2"/>
</dbReference>
<dbReference type="OrthoDB" id="651601at2759"/>
<dbReference type="CDD" id="cd06222">
    <property type="entry name" value="RNase_H_like"/>
    <property type="match status" value="1"/>
</dbReference>
<dbReference type="InterPro" id="IPR002156">
    <property type="entry name" value="RNaseH_domain"/>
</dbReference>
<feature type="domain" description="RNase H type-1" evidence="1">
    <location>
        <begin position="58"/>
        <end position="110"/>
    </location>
</feature>
<evidence type="ECO:0000259" key="1">
    <source>
        <dbReference type="Pfam" id="PF13456"/>
    </source>
</evidence>